<dbReference type="SMART" id="SM00033">
    <property type="entry name" value="CH"/>
    <property type="match status" value="1"/>
</dbReference>
<evidence type="ECO:0000259" key="2">
    <source>
        <dbReference type="PROSITE" id="PS50021"/>
    </source>
</evidence>
<evidence type="ECO:0000313" key="4">
    <source>
        <dbReference type="Proteomes" id="UP001470230"/>
    </source>
</evidence>
<evidence type="ECO:0000313" key="3">
    <source>
        <dbReference type="EMBL" id="KAK8872182.1"/>
    </source>
</evidence>
<feature type="domain" description="Calponin-homology (CH)" evidence="2">
    <location>
        <begin position="133"/>
        <end position="234"/>
    </location>
</feature>
<sequence>MNDIIKFDDKWLPIQNKVFTRWVSMELFNVSKIKITDITKDLANGSILIDLAQVLTHHKCSYKKGNTDNCDKALKMFEDDGMKIVGITGKDITNHNEELILRLVWKLICHYSIRDSFLIQDKKINGFLNENEPIITSKLLSWAVNQTEKYSNVFSFKPYELAMCALIDSFYPEKINYDSLNYKDYKGNFDILIKAMNELRIPCFIFPGDVLQNGSEIDQKVLLTQLAVAKLVLEGQKSDDNKTSDKSNDKVKEKKVYIHLTKDKLEPRIEEKPHPKVHTDDEL</sequence>
<evidence type="ECO:0000256" key="1">
    <source>
        <dbReference type="SAM" id="MobiDB-lite"/>
    </source>
</evidence>
<name>A0ABR2J442_9EUKA</name>
<comment type="caution">
    <text evidence="3">The sequence shown here is derived from an EMBL/GenBank/DDBJ whole genome shotgun (WGS) entry which is preliminary data.</text>
</comment>
<keyword evidence="4" id="KW-1185">Reference proteome</keyword>
<dbReference type="Pfam" id="PF00307">
    <property type="entry name" value="CH"/>
    <property type="match status" value="1"/>
</dbReference>
<proteinExistence type="predicted"/>
<feature type="region of interest" description="Disordered" evidence="1">
    <location>
        <begin position="238"/>
        <end position="259"/>
    </location>
</feature>
<dbReference type="Proteomes" id="UP001470230">
    <property type="component" value="Unassembled WGS sequence"/>
</dbReference>
<dbReference type="PROSITE" id="PS50021">
    <property type="entry name" value="CH"/>
    <property type="match status" value="2"/>
</dbReference>
<feature type="domain" description="Calponin-homology (CH)" evidence="2">
    <location>
        <begin position="13"/>
        <end position="112"/>
    </location>
</feature>
<organism evidence="3 4">
    <name type="scientific">Tritrichomonas musculus</name>
    <dbReference type="NCBI Taxonomy" id="1915356"/>
    <lineage>
        <taxon>Eukaryota</taxon>
        <taxon>Metamonada</taxon>
        <taxon>Parabasalia</taxon>
        <taxon>Tritrichomonadida</taxon>
        <taxon>Tritrichomonadidae</taxon>
        <taxon>Tritrichomonas</taxon>
    </lineage>
</organism>
<dbReference type="SUPFAM" id="SSF47576">
    <property type="entry name" value="Calponin-homology domain, CH-domain"/>
    <property type="match status" value="1"/>
</dbReference>
<dbReference type="EMBL" id="JAPFFF010000013">
    <property type="protein sequence ID" value="KAK8872182.1"/>
    <property type="molecule type" value="Genomic_DNA"/>
</dbReference>
<protein>
    <recommendedName>
        <fullName evidence="2">Calponin-homology (CH) domain-containing protein</fullName>
    </recommendedName>
</protein>
<dbReference type="InterPro" id="IPR036872">
    <property type="entry name" value="CH_dom_sf"/>
</dbReference>
<reference evidence="3 4" key="1">
    <citation type="submission" date="2024-04" db="EMBL/GenBank/DDBJ databases">
        <title>Tritrichomonas musculus Genome.</title>
        <authorList>
            <person name="Alves-Ferreira E."/>
            <person name="Grigg M."/>
            <person name="Lorenzi H."/>
            <person name="Galac M."/>
        </authorList>
    </citation>
    <scope>NUCLEOTIDE SEQUENCE [LARGE SCALE GENOMIC DNA]</scope>
    <source>
        <strain evidence="3 4">EAF2021</strain>
    </source>
</reference>
<dbReference type="Gene3D" id="1.10.418.10">
    <property type="entry name" value="Calponin-like domain"/>
    <property type="match status" value="2"/>
</dbReference>
<dbReference type="PANTHER" id="PTHR11915">
    <property type="entry name" value="SPECTRIN/FILAMIN RELATED CYTOSKELETAL PROTEIN"/>
    <property type="match status" value="1"/>
</dbReference>
<feature type="region of interest" description="Disordered" evidence="1">
    <location>
        <begin position="264"/>
        <end position="283"/>
    </location>
</feature>
<gene>
    <name evidence="3" type="ORF">M9Y10_007946</name>
</gene>
<accession>A0ABR2J442</accession>
<dbReference type="InterPro" id="IPR001715">
    <property type="entry name" value="CH_dom"/>
</dbReference>